<evidence type="ECO:0000313" key="1">
    <source>
        <dbReference type="EMBL" id="AIF11719.1"/>
    </source>
</evidence>
<proteinExistence type="predicted"/>
<dbReference type="AlphaFoldDB" id="A0A075H6S9"/>
<sequence length="231" mass="26802">MSPTILVINFTFLNIQLYIYNKCMKIPTNQDSENFATINDIQFLDLFKPNISTIYMDKSHTRKQLIPKFLSSISTSDLIIYLDFDAWIRSYLSISKNNSNILLLKPTKTNLDDSLLTVLSWNNPNFSFLILDSIPSFYNLLNQIEPNRASELLFYYLSSLRNFVYSVNAKMILLNLSIYNTFSKPNNRFTGMKILNQISDNIIYANSGNTNTQIYVYDDELSIKKSIKLEN</sequence>
<protein>
    <submittedName>
        <fullName evidence="1">Uncharacterized protein</fullName>
    </submittedName>
</protein>
<name>A0A075H6S9_9ARCH</name>
<organism evidence="1">
    <name type="scientific">uncultured marine thaumarchaeote KM3_53_E01</name>
    <dbReference type="NCBI Taxonomy" id="1456183"/>
    <lineage>
        <taxon>Archaea</taxon>
        <taxon>Nitrososphaerota</taxon>
        <taxon>environmental samples</taxon>
    </lineage>
</organism>
<reference evidence="1" key="1">
    <citation type="journal article" date="2014" name="Genome Biol. Evol.">
        <title>Pangenome evidence for extensive interdomain horizontal transfer affecting lineage core and shell genes in uncultured planktonic thaumarchaeota and euryarchaeota.</title>
        <authorList>
            <person name="Deschamps P."/>
            <person name="Zivanovic Y."/>
            <person name="Moreira D."/>
            <person name="Rodriguez-Valera F."/>
            <person name="Lopez-Garcia P."/>
        </authorList>
    </citation>
    <scope>NUCLEOTIDE SEQUENCE</scope>
</reference>
<dbReference type="EMBL" id="KF900925">
    <property type="protein sequence ID" value="AIF11719.1"/>
    <property type="molecule type" value="Genomic_DNA"/>
</dbReference>
<accession>A0A075H6S9</accession>